<dbReference type="PANTHER" id="PTHR31642">
    <property type="entry name" value="TRICHOTHECENE 3-O-ACETYLTRANSFERASE"/>
    <property type="match status" value="1"/>
</dbReference>
<evidence type="ECO:0000256" key="2">
    <source>
        <dbReference type="ARBA" id="ARBA00022679"/>
    </source>
</evidence>
<proteinExistence type="inferred from homology"/>
<dbReference type="OrthoDB" id="671439at2759"/>
<evidence type="ECO:0000256" key="3">
    <source>
        <dbReference type="ARBA" id="ARBA00023315"/>
    </source>
</evidence>
<dbReference type="EMBL" id="JAAALK010000287">
    <property type="protein sequence ID" value="KAG8057622.1"/>
    <property type="molecule type" value="Genomic_DNA"/>
</dbReference>
<evidence type="ECO:0000313" key="5">
    <source>
        <dbReference type="Proteomes" id="UP000729402"/>
    </source>
</evidence>
<sequence length="438" mass="47727">MEVQVVSSKLVKPSYAAGAPQPDTSEHVPSSLFDKVTYNIQMAIIYAFRSPAPSTADIERGLAEVLGVHRMFAGQVRLGPDGEPGVLLNDHGARLVEACVDANLADIAPAKPSPVVLQLHPGLEGEIEEVVQVQLTRFACGSLAVGFTANHAVADGHATSDFLVAWGRAARGLALGPSPPHHHPDLFRSRDPPLVDFEHRNVEYYRPPPSAAAAGNDKHGEAHHNVVIHKAHFTKDFIARLRATASEGRGRPFSRFETILAHVWRTMTRARGLGNPLQTSTIRISVDGRQRLSAPAGYFGNLVLWAFPRATVGDLLSRPLKHAAQVIHDAVARMDAPYFRSFIDFVSSGAVESEGLAPTAVLHDVLCPDLEVDSWLTFPFYELDFGTGSPTYFMPSYFPTEGMLFLVPSYLGDGSVDAFVPVFEHNLEAFKQSCYSME</sequence>
<dbReference type="InterPro" id="IPR050317">
    <property type="entry name" value="Plant_Fungal_Acyltransferase"/>
</dbReference>
<dbReference type="PANTHER" id="PTHR31642:SF140">
    <property type="entry name" value="PUTRESCINE HYDROXYCINNAMOYLTRANSFERASE"/>
    <property type="match status" value="1"/>
</dbReference>
<protein>
    <submittedName>
        <fullName evidence="4">Uncharacterized protein</fullName>
    </submittedName>
</protein>
<reference evidence="4" key="2">
    <citation type="submission" date="2021-02" db="EMBL/GenBank/DDBJ databases">
        <authorList>
            <person name="Kimball J.A."/>
            <person name="Haas M.W."/>
            <person name="Macchietto M."/>
            <person name="Kono T."/>
            <person name="Duquette J."/>
            <person name="Shao M."/>
        </authorList>
    </citation>
    <scope>NUCLEOTIDE SEQUENCE</scope>
    <source>
        <tissue evidence="4">Fresh leaf tissue</tissue>
    </source>
</reference>
<comment type="similarity">
    <text evidence="1">Belongs to the plant acyltransferase family.</text>
</comment>
<evidence type="ECO:0000256" key="1">
    <source>
        <dbReference type="ARBA" id="ARBA00009861"/>
    </source>
</evidence>
<name>A0A8J5S3I8_ZIZPA</name>
<dbReference type="AlphaFoldDB" id="A0A8J5S3I8"/>
<dbReference type="FunFam" id="3.30.559.10:FF:000008">
    <property type="entry name" value="Tryptamine hydroxycinnamoyl transferase"/>
    <property type="match status" value="1"/>
</dbReference>
<gene>
    <name evidence="4" type="ORF">GUJ93_ZPchr0002g25846</name>
</gene>
<dbReference type="Proteomes" id="UP000729402">
    <property type="component" value="Unassembled WGS sequence"/>
</dbReference>
<dbReference type="FunFam" id="3.30.559.10:FF:000014">
    <property type="entry name" value="Tryptamine hydroxycinnamoyl transferase"/>
    <property type="match status" value="1"/>
</dbReference>
<keyword evidence="2" id="KW-0808">Transferase</keyword>
<dbReference type="Pfam" id="PF02458">
    <property type="entry name" value="Transferase"/>
    <property type="match status" value="1"/>
</dbReference>
<evidence type="ECO:0000313" key="4">
    <source>
        <dbReference type="EMBL" id="KAG8057622.1"/>
    </source>
</evidence>
<accession>A0A8J5S3I8</accession>
<reference evidence="4" key="1">
    <citation type="journal article" date="2021" name="bioRxiv">
        <title>Whole Genome Assembly and Annotation of Northern Wild Rice, Zizania palustris L., Supports a Whole Genome Duplication in the Zizania Genus.</title>
        <authorList>
            <person name="Haas M."/>
            <person name="Kono T."/>
            <person name="Macchietto M."/>
            <person name="Millas R."/>
            <person name="McGilp L."/>
            <person name="Shao M."/>
            <person name="Duquette J."/>
            <person name="Hirsch C.N."/>
            <person name="Kimball J."/>
        </authorList>
    </citation>
    <scope>NUCLEOTIDE SEQUENCE</scope>
    <source>
        <tissue evidence="4">Fresh leaf tissue</tissue>
    </source>
</reference>
<organism evidence="4 5">
    <name type="scientific">Zizania palustris</name>
    <name type="common">Northern wild rice</name>
    <dbReference type="NCBI Taxonomy" id="103762"/>
    <lineage>
        <taxon>Eukaryota</taxon>
        <taxon>Viridiplantae</taxon>
        <taxon>Streptophyta</taxon>
        <taxon>Embryophyta</taxon>
        <taxon>Tracheophyta</taxon>
        <taxon>Spermatophyta</taxon>
        <taxon>Magnoliopsida</taxon>
        <taxon>Liliopsida</taxon>
        <taxon>Poales</taxon>
        <taxon>Poaceae</taxon>
        <taxon>BOP clade</taxon>
        <taxon>Oryzoideae</taxon>
        <taxon>Oryzeae</taxon>
        <taxon>Zizaniinae</taxon>
        <taxon>Zizania</taxon>
    </lineage>
</organism>
<keyword evidence="3" id="KW-0012">Acyltransferase</keyword>
<comment type="caution">
    <text evidence="4">The sequence shown here is derived from an EMBL/GenBank/DDBJ whole genome shotgun (WGS) entry which is preliminary data.</text>
</comment>
<dbReference type="GO" id="GO:0050734">
    <property type="term" value="F:hydroxycinnamoyltransferase activity"/>
    <property type="evidence" value="ECO:0007669"/>
    <property type="project" value="UniProtKB-ARBA"/>
</dbReference>
<keyword evidence="5" id="KW-1185">Reference proteome</keyword>